<evidence type="ECO:0000256" key="1">
    <source>
        <dbReference type="SAM" id="MobiDB-lite"/>
    </source>
</evidence>
<keyword evidence="2" id="KW-0472">Membrane</keyword>
<feature type="compositionally biased region" description="Polar residues" evidence="1">
    <location>
        <begin position="114"/>
        <end position="135"/>
    </location>
</feature>
<dbReference type="STRING" id="1120980.GCA_000745955_02401"/>
<dbReference type="EMBL" id="UFSO01000003">
    <property type="protein sequence ID" value="SSY81094.1"/>
    <property type="molecule type" value="Genomic_DNA"/>
</dbReference>
<feature type="transmembrane region" description="Helical" evidence="2">
    <location>
        <begin position="21"/>
        <end position="39"/>
    </location>
</feature>
<sequence>MSRKHSHAYAAFQRGKGLVGFLAGLVLATMIIIAVLLMLNSNSKRDFQNTSPATTTPPTDTLQPAGVQNTPASPIAVADNTQPVEEQNPPAVVASDVAPLPASPVAETVPETPHTPNNTAETDNTYTEAEDTTQPIDKKEELDNLDVRETPPEAETPPVVSKPPRTNNNFGRDGVPEGVRPNHNRDGKRGSTNTGTLRPEDLQDPPKTKPPVRTQQPTTVPPVKPTEPKKVEPTPVVKPKPAETKPAEKPKTTPPKPADKPKTVAPKPTPQQILDAGNIDKARELARRQAAAPKPAPAPTAKAADTKRVVIQAGAYSSRNAADAQRARLALLGVKAQIVEANVNGKPTYRVQTNRLEGAQVSQTRNLLQKNGVSTLERSAD</sequence>
<dbReference type="InterPro" id="IPR007730">
    <property type="entry name" value="SPOR-like_dom"/>
</dbReference>
<reference evidence="4 5" key="1">
    <citation type="submission" date="2018-06" db="EMBL/GenBank/DDBJ databases">
        <authorList>
            <consortium name="Pathogen Informatics"/>
            <person name="Doyle S."/>
        </authorList>
    </citation>
    <scope>NUCLEOTIDE SEQUENCE [LARGE SCALE GENOMIC DNA]</scope>
    <source>
        <strain evidence="4 5">NCTC10283</strain>
    </source>
</reference>
<evidence type="ECO:0000313" key="5">
    <source>
        <dbReference type="Proteomes" id="UP000254209"/>
    </source>
</evidence>
<feature type="region of interest" description="Disordered" evidence="1">
    <location>
        <begin position="47"/>
        <end position="74"/>
    </location>
</feature>
<keyword evidence="5" id="KW-1185">Reference proteome</keyword>
<feature type="compositionally biased region" description="Low complexity" evidence="1">
    <location>
        <begin position="263"/>
        <end position="272"/>
    </location>
</feature>
<dbReference type="GO" id="GO:0042834">
    <property type="term" value="F:peptidoglycan binding"/>
    <property type="evidence" value="ECO:0007669"/>
    <property type="project" value="InterPro"/>
</dbReference>
<feature type="domain" description="SPOR" evidence="3">
    <location>
        <begin position="303"/>
        <end position="381"/>
    </location>
</feature>
<evidence type="ECO:0000259" key="3">
    <source>
        <dbReference type="PROSITE" id="PS51724"/>
    </source>
</evidence>
<keyword evidence="2" id="KW-0812">Transmembrane</keyword>
<dbReference type="RefSeq" id="WP_051968623.1">
    <property type="nucleotide sequence ID" value="NZ_CP091519.2"/>
</dbReference>
<dbReference type="PRINTS" id="PR01217">
    <property type="entry name" value="PRICHEXTENSN"/>
</dbReference>
<dbReference type="PROSITE" id="PS51724">
    <property type="entry name" value="SPOR"/>
    <property type="match status" value="1"/>
</dbReference>
<feature type="compositionally biased region" description="Basic and acidic residues" evidence="1">
    <location>
        <begin position="278"/>
        <end position="287"/>
    </location>
</feature>
<dbReference type="OrthoDB" id="7063246at2"/>
<keyword evidence="2" id="KW-1133">Transmembrane helix</keyword>
<gene>
    <name evidence="4" type="ORF">NCTC10283_02659</name>
</gene>
<dbReference type="Proteomes" id="UP000254209">
    <property type="component" value="Unassembled WGS sequence"/>
</dbReference>
<feature type="region of interest" description="Disordered" evidence="1">
    <location>
        <begin position="103"/>
        <end position="305"/>
    </location>
</feature>
<evidence type="ECO:0000256" key="2">
    <source>
        <dbReference type="SAM" id="Phobius"/>
    </source>
</evidence>
<name>A0A376BXN3_9NEIS</name>
<protein>
    <submittedName>
        <fullName evidence="4">Uncharacterized protein conserved in bacteria</fullName>
    </submittedName>
</protein>
<organism evidence="4 5">
    <name type="scientific">Alysiella crassa</name>
    <dbReference type="NCBI Taxonomy" id="153491"/>
    <lineage>
        <taxon>Bacteria</taxon>
        <taxon>Pseudomonadati</taxon>
        <taxon>Pseudomonadota</taxon>
        <taxon>Betaproteobacteria</taxon>
        <taxon>Neisseriales</taxon>
        <taxon>Neisseriaceae</taxon>
        <taxon>Alysiella</taxon>
    </lineage>
</organism>
<feature type="compositionally biased region" description="Basic and acidic residues" evidence="1">
    <location>
        <begin position="136"/>
        <end position="151"/>
    </location>
</feature>
<proteinExistence type="predicted"/>
<feature type="compositionally biased region" description="Low complexity" evidence="1">
    <location>
        <begin position="50"/>
        <end position="64"/>
    </location>
</feature>
<dbReference type="AlphaFoldDB" id="A0A376BXN3"/>
<dbReference type="SUPFAM" id="SSF110997">
    <property type="entry name" value="Sporulation related repeat"/>
    <property type="match status" value="1"/>
</dbReference>
<accession>A0A376BXN3</accession>
<feature type="compositionally biased region" description="Basic and acidic residues" evidence="1">
    <location>
        <begin position="240"/>
        <end position="262"/>
    </location>
</feature>
<feature type="compositionally biased region" description="Basic and acidic residues" evidence="1">
    <location>
        <begin position="198"/>
        <end position="207"/>
    </location>
</feature>
<dbReference type="Gene3D" id="3.30.70.1070">
    <property type="entry name" value="Sporulation related repeat"/>
    <property type="match status" value="1"/>
</dbReference>
<dbReference type="Pfam" id="PF05036">
    <property type="entry name" value="SPOR"/>
    <property type="match status" value="1"/>
</dbReference>
<evidence type="ECO:0000313" key="4">
    <source>
        <dbReference type="EMBL" id="SSY81094.1"/>
    </source>
</evidence>
<dbReference type="InterPro" id="IPR036680">
    <property type="entry name" value="SPOR-like_sf"/>
</dbReference>